<dbReference type="EMBL" id="VDEP01000277">
    <property type="protein sequence ID" value="KAA1112468.1"/>
    <property type="molecule type" value="Genomic_DNA"/>
</dbReference>
<evidence type="ECO:0000313" key="1">
    <source>
        <dbReference type="EMBL" id="KAA1112468.1"/>
    </source>
</evidence>
<reference evidence="1 2" key="1">
    <citation type="submission" date="2019-05" db="EMBL/GenBank/DDBJ databases">
        <title>Emergence of the Ug99 lineage of the wheat stem rust pathogen through somatic hybridization.</title>
        <authorList>
            <person name="Li F."/>
            <person name="Upadhyaya N.M."/>
            <person name="Sperschneider J."/>
            <person name="Matny O."/>
            <person name="Nguyen-Phuc H."/>
            <person name="Mago R."/>
            <person name="Raley C."/>
            <person name="Miller M.E."/>
            <person name="Silverstein K.A.T."/>
            <person name="Henningsen E."/>
            <person name="Hirsch C.D."/>
            <person name="Visser B."/>
            <person name="Pretorius Z.A."/>
            <person name="Steffenson B.J."/>
            <person name="Schwessinger B."/>
            <person name="Dodds P.N."/>
            <person name="Figueroa M."/>
        </authorList>
    </citation>
    <scope>NUCLEOTIDE SEQUENCE [LARGE SCALE GENOMIC DNA]</scope>
    <source>
        <strain evidence="1 2">Ug99</strain>
    </source>
</reference>
<proteinExistence type="predicted"/>
<evidence type="ECO:0000313" key="2">
    <source>
        <dbReference type="Proteomes" id="UP000325313"/>
    </source>
</evidence>
<name>A0A5B0QGX9_PUCGR</name>
<protein>
    <submittedName>
        <fullName evidence="1">Uncharacterized protein</fullName>
    </submittedName>
</protein>
<gene>
    <name evidence="1" type="ORF">PGTUg99_015083</name>
</gene>
<comment type="caution">
    <text evidence="1">The sequence shown here is derived from an EMBL/GenBank/DDBJ whole genome shotgun (WGS) entry which is preliminary data.</text>
</comment>
<accession>A0A5B0QGX9</accession>
<dbReference type="AlphaFoldDB" id="A0A5B0QGX9"/>
<dbReference type="Proteomes" id="UP000325313">
    <property type="component" value="Unassembled WGS sequence"/>
</dbReference>
<organism evidence="1 2">
    <name type="scientific">Puccinia graminis f. sp. tritici</name>
    <dbReference type="NCBI Taxonomy" id="56615"/>
    <lineage>
        <taxon>Eukaryota</taxon>
        <taxon>Fungi</taxon>
        <taxon>Dikarya</taxon>
        <taxon>Basidiomycota</taxon>
        <taxon>Pucciniomycotina</taxon>
        <taxon>Pucciniomycetes</taxon>
        <taxon>Pucciniales</taxon>
        <taxon>Pucciniaceae</taxon>
        <taxon>Puccinia</taxon>
    </lineage>
</organism>
<sequence>MGPQSIPLGLRLARLELVRHPSPTQPDTRTGPRLAVHDRHKRSWQIFRGIEAYDGAS</sequence>